<reference evidence="1" key="1">
    <citation type="submission" date="2023-03" db="EMBL/GenBank/DDBJ databases">
        <authorList>
            <person name="Steffen K."/>
            <person name="Cardenas P."/>
        </authorList>
    </citation>
    <scope>NUCLEOTIDE SEQUENCE</scope>
</reference>
<gene>
    <name evidence="1" type="ORF">GBAR_LOCUS28285</name>
</gene>
<dbReference type="AlphaFoldDB" id="A0AA35XBT2"/>
<evidence type="ECO:0000313" key="1">
    <source>
        <dbReference type="EMBL" id="CAI8051654.1"/>
    </source>
</evidence>
<sequence>VCWVLGEEKEDSPRLWEACANLTACGCLVVQGVCIINC</sequence>
<protein>
    <submittedName>
        <fullName evidence="1">Uncharacterized protein</fullName>
    </submittedName>
</protein>
<comment type="caution">
    <text evidence="1">The sequence shown here is derived from an EMBL/GenBank/DDBJ whole genome shotgun (WGS) entry which is preliminary data.</text>
</comment>
<keyword evidence="2" id="KW-1185">Reference proteome</keyword>
<organism evidence="1 2">
    <name type="scientific">Geodia barretti</name>
    <name type="common">Barrett's horny sponge</name>
    <dbReference type="NCBI Taxonomy" id="519541"/>
    <lineage>
        <taxon>Eukaryota</taxon>
        <taxon>Metazoa</taxon>
        <taxon>Porifera</taxon>
        <taxon>Demospongiae</taxon>
        <taxon>Heteroscleromorpha</taxon>
        <taxon>Tetractinellida</taxon>
        <taxon>Astrophorina</taxon>
        <taxon>Geodiidae</taxon>
        <taxon>Geodia</taxon>
    </lineage>
</organism>
<evidence type="ECO:0000313" key="2">
    <source>
        <dbReference type="Proteomes" id="UP001174909"/>
    </source>
</evidence>
<feature type="non-terminal residue" evidence="1">
    <location>
        <position position="1"/>
    </location>
</feature>
<dbReference type="Proteomes" id="UP001174909">
    <property type="component" value="Unassembled WGS sequence"/>
</dbReference>
<proteinExistence type="predicted"/>
<name>A0AA35XBT2_GEOBA</name>
<dbReference type="EMBL" id="CASHTH010003954">
    <property type="protein sequence ID" value="CAI8051654.1"/>
    <property type="molecule type" value="Genomic_DNA"/>
</dbReference>
<accession>A0AA35XBT2</accession>